<reference evidence="7" key="1">
    <citation type="journal article" date="2021" name="PeerJ">
        <title>Extensive microbial diversity within the chicken gut microbiome revealed by metagenomics and culture.</title>
        <authorList>
            <person name="Gilroy R."/>
            <person name="Ravi A."/>
            <person name="Getino M."/>
            <person name="Pursley I."/>
            <person name="Horton D.L."/>
            <person name="Alikhan N.F."/>
            <person name="Baker D."/>
            <person name="Gharbi K."/>
            <person name="Hall N."/>
            <person name="Watson M."/>
            <person name="Adriaenssens E.M."/>
            <person name="Foster-Nyarko E."/>
            <person name="Jarju S."/>
            <person name="Secka A."/>
            <person name="Antonio M."/>
            <person name="Oren A."/>
            <person name="Chaudhuri R.R."/>
            <person name="La Ragione R."/>
            <person name="Hildebrand F."/>
            <person name="Pallen M.J."/>
        </authorList>
    </citation>
    <scope>NUCLEOTIDE SEQUENCE</scope>
    <source>
        <strain evidence="7">742</strain>
    </source>
</reference>
<dbReference type="EMBL" id="JAHLFH010000061">
    <property type="protein sequence ID" value="MBU3819367.1"/>
    <property type="molecule type" value="Genomic_DNA"/>
</dbReference>
<feature type="domain" description="Integral membrane bound transporter" evidence="6">
    <location>
        <begin position="38"/>
        <end position="157"/>
    </location>
</feature>
<keyword evidence="2 5" id="KW-0812">Transmembrane</keyword>
<keyword evidence="3 5" id="KW-1133">Transmembrane helix</keyword>
<evidence type="ECO:0000313" key="8">
    <source>
        <dbReference type="Proteomes" id="UP000824178"/>
    </source>
</evidence>
<name>A0A9E2NQ43_9FIRM</name>
<evidence type="ECO:0000259" key="6">
    <source>
        <dbReference type="Pfam" id="PF13515"/>
    </source>
</evidence>
<organism evidence="7 8">
    <name type="scientific">Candidatus Faecalibacterium intestinavium</name>
    <dbReference type="NCBI Taxonomy" id="2838580"/>
    <lineage>
        <taxon>Bacteria</taxon>
        <taxon>Bacillati</taxon>
        <taxon>Bacillota</taxon>
        <taxon>Clostridia</taxon>
        <taxon>Eubacteriales</taxon>
        <taxon>Oscillospiraceae</taxon>
        <taxon>Faecalibacterium</taxon>
    </lineage>
</organism>
<keyword evidence="4 5" id="KW-0472">Membrane</keyword>
<accession>A0A9E2NQ43</accession>
<feature type="transmembrane region" description="Helical" evidence="5">
    <location>
        <begin position="18"/>
        <end position="36"/>
    </location>
</feature>
<dbReference type="Proteomes" id="UP000824178">
    <property type="component" value="Unassembled WGS sequence"/>
</dbReference>
<dbReference type="InterPro" id="IPR049453">
    <property type="entry name" value="Memb_transporter_dom"/>
</dbReference>
<evidence type="ECO:0000256" key="5">
    <source>
        <dbReference type="SAM" id="Phobius"/>
    </source>
</evidence>
<reference evidence="7" key="2">
    <citation type="submission" date="2021-04" db="EMBL/GenBank/DDBJ databases">
        <authorList>
            <person name="Gilroy R."/>
        </authorList>
    </citation>
    <scope>NUCLEOTIDE SEQUENCE</scope>
    <source>
        <strain evidence="7">742</strain>
    </source>
</reference>
<proteinExistence type="predicted"/>
<evidence type="ECO:0000256" key="4">
    <source>
        <dbReference type="ARBA" id="ARBA00023136"/>
    </source>
</evidence>
<evidence type="ECO:0000256" key="3">
    <source>
        <dbReference type="ARBA" id="ARBA00022989"/>
    </source>
</evidence>
<feature type="transmembrane region" description="Helical" evidence="5">
    <location>
        <begin position="68"/>
        <end position="86"/>
    </location>
</feature>
<dbReference type="Pfam" id="PF13515">
    <property type="entry name" value="FUSC_2"/>
    <property type="match status" value="1"/>
</dbReference>
<feature type="transmembrane region" description="Helical" evidence="5">
    <location>
        <begin position="149"/>
        <end position="166"/>
    </location>
</feature>
<feature type="transmembrane region" description="Helical" evidence="5">
    <location>
        <begin position="98"/>
        <end position="129"/>
    </location>
</feature>
<dbReference type="GO" id="GO:0016020">
    <property type="term" value="C:membrane"/>
    <property type="evidence" value="ECO:0007669"/>
    <property type="project" value="UniProtKB-SubCell"/>
</dbReference>
<comment type="subcellular location">
    <subcellularLocation>
        <location evidence="1">Membrane</location>
        <topology evidence="1">Multi-pass membrane protein</topology>
    </subcellularLocation>
</comment>
<evidence type="ECO:0000256" key="1">
    <source>
        <dbReference type="ARBA" id="ARBA00004141"/>
    </source>
</evidence>
<evidence type="ECO:0000256" key="2">
    <source>
        <dbReference type="ARBA" id="ARBA00022692"/>
    </source>
</evidence>
<feature type="transmembrane region" description="Helical" evidence="5">
    <location>
        <begin position="43"/>
        <end position="62"/>
    </location>
</feature>
<comment type="caution">
    <text evidence="7">The sequence shown here is derived from an EMBL/GenBank/DDBJ whole genome shotgun (WGS) entry which is preliminary data.</text>
</comment>
<dbReference type="AlphaFoldDB" id="A0A9E2NQ43"/>
<sequence>MHHLIPFRRPGLPRSKSVYIQLGLALLAAAIIIVSYDLLDRNPCFACIGAVFGMGTGLWGGLHSAINRSVGTLLGGILALPFYTLYNWSHGPFPRDLCLLAGLALLIFLGLLVGATDAIPAGTVVYFVVLCTVQQERFVRYTVDRILDTAVGALLALGLSVLYAVWSARHAPSPKAAAGSKTGS</sequence>
<protein>
    <submittedName>
        <fullName evidence="7">FUSC family protein</fullName>
    </submittedName>
</protein>
<gene>
    <name evidence="7" type="ORF">H9864_03210</name>
</gene>
<evidence type="ECO:0000313" key="7">
    <source>
        <dbReference type="EMBL" id="MBU3819367.1"/>
    </source>
</evidence>